<dbReference type="Gene3D" id="3.30.565.10">
    <property type="entry name" value="Histidine kinase-like ATPase, C-terminal domain"/>
    <property type="match status" value="1"/>
</dbReference>
<sequence>MSGNHLAFLAGGGAAAAAIRAFDWSATELGPIERWPSALKTAVGLMISSSFPKAIVWGPGLITMHNDAFTPILGGKPPAIGRSFRDVWSEAWEIIGPIAEKAFGGESTFIENFPLVVNRFGYDEEAHFTFCYSPIRDEHGVVRGMMDTVVETTETVRAQRQIAAVNGELQHRMRNLVAMVSALAVQSFKGEPAAAEMLGVFQNRLRALGEAQALLTAENHPDATIGQLVEAVLAHRILEPQRVALSGPPVSLRGRQALSLSLALNELLTNAIKYGALSNEDGRVTIEWDRSNGHFFFRWLEKGGPPVEPPTRRGFGSTLIERFVATDFRGRARVQYLPHGIEYEIASSAAALDE</sequence>
<dbReference type="OrthoDB" id="341208at2"/>
<evidence type="ECO:0000256" key="5">
    <source>
        <dbReference type="ARBA" id="ARBA00022741"/>
    </source>
</evidence>
<comment type="catalytic activity">
    <reaction evidence="1">
        <text>ATP + protein L-histidine = ADP + protein N-phospho-L-histidine.</text>
        <dbReference type="EC" id="2.7.13.3"/>
    </reaction>
</comment>
<name>K2MZH3_9HYPH</name>
<dbReference type="GO" id="GO:0004673">
    <property type="term" value="F:protein histidine kinase activity"/>
    <property type="evidence" value="ECO:0007669"/>
    <property type="project" value="UniProtKB-EC"/>
</dbReference>
<evidence type="ECO:0000256" key="2">
    <source>
        <dbReference type="ARBA" id="ARBA00012438"/>
    </source>
</evidence>
<evidence type="ECO:0000256" key="6">
    <source>
        <dbReference type="ARBA" id="ARBA00022777"/>
    </source>
</evidence>
<dbReference type="STRING" id="391937.NA2_17936"/>
<evidence type="ECO:0000256" key="3">
    <source>
        <dbReference type="ARBA" id="ARBA00022553"/>
    </source>
</evidence>
<proteinExistence type="predicted"/>
<dbReference type="SMART" id="SM00911">
    <property type="entry name" value="HWE_HK"/>
    <property type="match status" value="1"/>
</dbReference>
<dbReference type="SUPFAM" id="SSF55874">
    <property type="entry name" value="ATPase domain of HSP90 chaperone/DNA topoisomerase II/histidine kinase"/>
    <property type="match status" value="1"/>
</dbReference>
<dbReference type="Pfam" id="PF07536">
    <property type="entry name" value="HWE_HK"/>
    <property type="match status" value="1"/>
</dbReference>
<protein>
    <recommendedName>
        <fullName evidence="2">histidine kinase</fullName>
        <ecNumber evidence="2">2.7.13.3</ecNumber>
    </recommendedName>
</protein>
<dbReference type="EC" id="2.7.13.3" evidence="2"/>
<evidence type="ECO:0000313" key="9">
    <source>
        <dbReference type="EMBL" id="EKF17418.1"/>
    </source>
</evidence>
<keyword evidence="4" id="KW-0808">Transferase</keyword>
<dbReference type="AlphaFoldDB" id="K2MZH3"/>
<reference evidence="9 10" key="1">
    <citation type="journal article" date="2012" name="J. Bacteriol.">
        <title>Genome Sequence of Nitratireductor pacificus Type Strain pht-3B.</title>
        <authorList>
            <person name="Lai Q."/>
            <person name="Li G."/>
            <person name="Shao Z."/>
        </authorList>
    </citation>
    <scope>NUCLEOTIDE SEQUENCE [LARGE SCALE GENOMIC DNA]</scope>
    <source>
        <strain evidence="10">pht-3B</strain>
    </source>
</reference>
<comment type="caution">
    <text evidence="9">The sequence shown here is derived from an EMBL/GenBank/DDBJ whole genome shotgun (WGS) entry which is preliminary data.</text>
</comment>
<dbReference type="InterPro" id="IPR036890">
    <property type="entry name" value="HATPase_C_sf"/>
</dbReference>
<keyword evidence="3" id="KW-0597">Phosphoprotein</keyword>
<evidence type="ECO:0000256" key="4">
    <source>
        <dbReference type="ARBA" id="ARBA00022679"/>
    </source>
</evidence>
<keyword evidence="7" id="KW-0067">ATP-binding</keyword>
<keyword evidence="6 9" id="KW-0418">Kinase</keyword>
<dbReference type="Gene3D" id="3.30.450.20">
    <property type="entry name" value="PAS domain"/>
    <property type="match status" value="1"/>
</dbReference>
<dbReference type="InterPro" id="IPR011102">
    <property type="entry name" value="Sig_transdc_His_kinase_HWE"/>
</dbReference>
<organism evidence="9 10">
    <name type="scientific">Nitratireductor pacificus pht-3B</name>
    <dbReference type="NCBI Taxonomy" id="391937"/>
    <lineage>
        <taxon>Bacteria</taxon>
        <taxon>Pseudomonadati</taxon>
        <taxon>Pseudomonadota</taxon>
        <taxon>Alphaproteobacteria</taxon>
        <taxon>Hyphomicrobiales</taxon>
        <taxon>Phyllobacteriaceae</taxon>
        <taxon>Nitratireductor</taxon>
    </lineage>
</organism>
<dbReference type="EMBL" id="AMRM01000024">
    <property type="protein sequence ID" value="EKF17418.1"/>
    <property type="molecule type" value="Genomic_DNA"/>
</dbReference>
<evidence type="ECO:0000256" key="7">
    <source>
        <dbReference type="ARBA" id="ARBA00022840"/>
    </source>
</evidence>
<dbReference type="PANTHER" id="PTHR41523">
    <property type="entry name" value="TWO-COMPONENT SYSTEM SENSOR PROTEIN"/>
    <property type="match status" value="1"/>
</dbReference>
<dbReference type="SUPFAM" id="SSF55785">
    <property type="entry name" value="PYP-like sensor domain (PAS domain)"/>
    <property type="match status" value="1"/>
</dbReference>
<dbReference type="PANTHER" id="PTHR41523:SF7">
    <property type="entry name" value="HISTIDINE KINASE"/>
    <property type="match status" value="1"/>
</dbReference>
<accession>K2MZH3</accession>
<evidence type="ECO:0000256" key="1">
    <source>
        <dbReference type="ARBA" id="ARBA00000085"/>
    </source>
</evidence>
<keyword evidence="5" id="KW-0547">Nucleotide-binding</keyword>
<dbReference type="RefSeq" id="WP_008598541.1">
    <property type="nucleotide sequence ID" value="NZ_AMRM01000024.1"/>
</dbReference>
<dbReference type="CDD" id="cd16936">
    <property type="entry name" value="HATPase_RsbW-like"/>
    <property type="match status" value="1"/>
</dbReference>
<gene>
    <name evidence="9" type="ORF">NA2_17936</name>
</gene>
<dbReference type="GO" id="GO:0005524">
    <property type="term" value="F:ATP binding"/>
    <property type="evidence" value="ECO:0007669"/>
    <property type="project" value="UniProtKB-KW"/>
</dbReference>
<feature type="domain" description="Signal transduction histidine kinase HWE region" evidence="8">
    <location>
        <begin position="168"/>
        <end position="249"/>
    </location>
</feature>
<dbReference type="eggNOG" id="COG3920">
    <property type="taxonomic scope" value="Bacteria"/>
</dbReference>
<dbReference type="InterPro" id="IPR035965">
    <property type="entry name" value="PAS-like_dom_sf"/>
</dbReference>
<dbReference type="PATRIC" id="fig|391937.3.peg.3686"/>
<dbReference type="Proteomes" id="UP000006786">
    <property type="component" value="Unassembled WGS sequence"/>
</dbReference>
<evidence type="ECO:0000313" key="10">
    <source>
        <dbReference type="Proteomes" id="UP000006786"/>
    </source>
</evidence>
<keyword evidence="10" id="KW-1185">Reference proteome</keyword>
<evidence type="ECO:0000259" key="8">
    <source>
        <dbReference type="SMART" id="SM00911"/>
    </source>
</evidence>